<proteinExistence type="predicted"/>
<dbReference type="PANTHER" id="PTHR33498:SF1">
    <property type="entry name" value="TRANSPOSASE FOR INSERTION SEQUENCE ELEMENT IS1557"/>
    <property type="match status" value="1"/>
</dbReference>
<dbReference type="KEGG" id="aram:KAR29_03525"/>
<feature type="domain" description="Transposase IS204/IS1001/IS1096/IS1165 helix-turn-helix" evidence="3">
    <location>
        <begin position="94"/>
        <end position="143"/>
    </location>
</feature>
<feature type="compositionally biased region" description="Basic and acidic residues" evidence="1">
    <location>
        <begin position="338"/>
        <end position="349"/>
    </location>
</feature>
<feature type="domain" description="Transposase IS204/IS1001/IS1096/IS1165 DDE" evidence="2">
    <location>
        <begin position="158"/>
        <end position="302"/>
    </location>
</feature>
<dbReference type="Pfam" id="PF13542">
    <property type="entry name" value="HTH_Tnp_ISL3"/>
    <property type="match status" value="1"/>
</dbReference>
<feature type="region of interest" description="Disordered" evidence="1">
    <location>
        <begin position="324"/>
        <end position="349"/>
    </location>
</feature>
<dbReference type="PANTHER" id="PTHR33498">
    <property type="entry name" value="TRANSPOSASE FOR INSERTION SEQUENCE ELEMENT IS1557"/>
    <property type="match status" value="1"/>
</dbReference>
<accession>A0A9Q7EWR3</accession>
<dbReference type="InterPro" id="IPR047951">
    <property type="entry name" value="Transpos_ISL3"/>
</dbReference>
<dbReference type="Pfam" id="PF01610">
    <property type="entry name" value="DDE_Tnp_ISL3"/>
    <property type="match status" value="1"/>
</dbReference>
<gene>
    <name evidence="5" type="ORF">KAR29_03525</name>
</gene>
<dbReference type="NCBIfam" id="NF033550">
    <property type="entry name" value="transpos_ISL3"/>
    <property type="match status" value="1"/>
</dbReference>
<evidence type="ECO:0000259" key="2">
    <source>
        <dbReference type="Pfam" id="PF01610"/>
    </source>
</evidence>
<dbReference type="EMBL" id="CP072943">
    <property type="protein sequence ID" value="QTX32994.1"/>
    <property type="molecule type" value="Genomic_DNA"/>
</dbReference>
<reference evidence="6" key="1">
    <citation type="submission" date="2021-04" db="EMBL/GenBank/DDBJ databases">
        <title>A novel Synergistetes isolate from a pyrite-forming mixed culture.</title>
        <authorList>
            <person name="Bunk B."/>
            <person name="Sproer C."/>
            <person name="Spring S."/>
            <person name="Pester M."/>
        </authorList>
    </citation>
    <scope>NUCLEOTIDE SEQUENCE [LARGE SCALE GENOMIC DNA]</scope>
    <source>
        <strain evidence="6">J.5.4.2-T.3.5.2</strain>
    </source>
</reference>
<keyword evidence="6" id="KW-1185">Reference proteome</keyword>
<dbReference type="RefSeq" id="WP_274374262.1">
    <property type="nucleotide sequence ID" value="NZ_CP072943.1"/>
</dbReference>
<name>A0A9Q7EWR3_9BACT</name>
<protein>
    <submittedName>
        <fullName evidence="5">ISL3 family transposase</fullName>
    </submittedName>
</protein>
<feature type="domain" description="Transposase IS204/IS1001/IS1096/IS1165 zinc-finger" evidence="4">
    <location>
        <begin position="44"/>
        <end position="88"/>
    </location>
</feature>
<sequence>MNDLKPFLETILELADPWFIDEITFDQEQVRIDIYLDFRKGGTFSCPLCGTGGCKVHDSTMKSWRHMNLFQYKAYLHARLPRVDCPSHGIHTAKVPWAREGSGFTLLFEAFAMSLIRFMPVASAARILDEWDTRIWRIAHHYVDKAVEKQDLSHVTAVGVDETARKRGHNYISAFVDLERKGAVFVTEGKGKDVLQAFKSFLEGHGGSPDQVSDFTIDMSPAFITGIEEHFPEARITFDKLLVCKLMNEALDEVRRMEQIENRGLKKTRFIWLRNPENLTKAQKETLDSLTGSRANRKVARAESNQTGLAAGLLSQQPLGRLLPGQRVRVGQSQSPRSDNEVRENGQKA</sequence>
<evidence type="ECO:0000256" key="1">
    <source>
        <dbReference type="SAM" id="MobiDB-lite"/>
    </source>
</evidence>
<dbReference type="InterPro" id="IPR032877">
    <property type="entry name" value="Transposase_HTH"/>
</dbReference>
<organism evidence="5 6">
    <name type="scientific">Aminithiophilus ramosus</name>
    <dbReference type="NCBI Taxonomy" id="3029084"/>
    <lineage>
        <taxon>Bacteria</taxon>
        <taxon>Thermotogati</taxon>
        <taxon>Synergistota</taxon>
        <taxon>Synergistia</taxon>
        <taxon>Synergistales</taxon>
        <taxon>Aminithiophilaceae</taxon>
        <taxon>Aminithiophilus</taxon>
    </lineage>
</organism>
<dbReference type="InterPro" id="IPR029261">
    <property type="entry name" value="Transposase_Znf"/>
</dbReference>
<dbReference type="Proteomes" id="UP000671879">
    <property type="component" value="Chromosome"/>
</dbReference>
<evidence type="ECO:0000313" key="6">
    <source>
        <dbReference type="Proteomes" id="UP000671879"/>
    </source>
</evidence>
<evidence type="ECO:0000259" key="3">
    <source>
        <dbReference type="Pfam" id="PF13542"/>
    </source>
</evidence>
<dbReference type="AlphaFoldDB" id="A0A9Q7EWR3"/>
<evidence type="ECO:0000259" key="4">
    <source>
        <dbReference type="Pfam" id="PF14690"/>
    </source>
</evidence>
<dbReference type="Pfam" id="PF14690">
    <property type="entry name" value="Zn_ribbon_ISL3"/>
    <property type="match status" value="1"/>
</dbReference>
<dbReference type="InterPro" id="IPR002560">
    <property type="entry name" value="Transposase_DDE"/>
</dbReference>
<evidence type="ECO:0000313" key="5">
    <source>
        <dbReference type="EMBL" id="QTX32994.1"/>
    </source>
</evidence>